<dbReference type="NCBIfam" id="NF033757">
    <property type="entry name" value="gliding_CglB"/>
    <property type="match status" value="1"/>
</dbReference>
<name>A0ABY9WVB2_9BACT</name>
<evidence type="ECO:0000313" key="4">
    <source>
        <dbReference type="Proteomes" id="UP001611383"/>
    </source>
</evidence>
<dbReference type="InterPro" id="IPR036465">
    <property type="entry name" value="vWFA_dom_sf"/>
</dbReference>
<dbReference type="EMBL" id="CP043494">
    <property type="protein sequence ID" value="WNG47141.1"/>
    <property type="molecule type" value="Genomic_DNA"/>
</dbReference>
<keyword evidence="4" id="KW-1185">Reference proteome</keyword>
<feature type="domain" description="VWFA" evidence="2">
    <location>
        <begin position="54"/>
        <end position="347"/>
    </location>
</feature>
<dbReference type="SMART" id="SM00327">
    <property type="entry name" value="VWA"/>
    <property type="match status" value="1"/>
</dbReference>
<keyword evidence="3" id="KW-0449">Lipoprotein</keyword>
<organism evidence="3 4">
    <name type="scientific">Archangium minus</name>
    <dbReference type="NCBI Taxonomy" id="83450"/>
    <lineage>
        <taxon>Bacteria</taxon>
        <taxon>Pseudomonadati</taxon>
        <taxon>Myxococcota</taxon>
        <taxon>Myxococcia</taxon>
        <taxon>Myxococcales</taxon>
        <taxon>Cystobacterineae</taxon>
        <taxon>Archangiaceae</taxon>
        <taxon>Archangium</taxon>
    </lineage>
</organism>
<evidence type="ECO:0000259" key="2">
    <source>
        <dbReference type="PROSITE" id="PS50234"/>
    </source>
</evidence>
<keyword evidence="1" id="KW-0732">Signal</keyword>
<reference evidence="3 4" key="1">
    <citation type="submission" date="2019-08" db="EMBL/GenBank/DDBJ databases">
        <title>Archangium and Cystobacter genomes.</title>
        <authorList>
            <person name="Chen I.-C.K."/>
            <person name="Wielgoss S."/>
        </authorList>
    </citation>
    <scope>NUCLEOTIDE SEQUENCE [LARGE SCALE GENOMIC DNA]</scope>
    <source>
        <strain evidence="3 4">Cbm 6</strain>
    </source>
</reference>
<dbReference type="CDD" id="cd00198">
    <property type="entry name" value="vWFA"/>
    <property type="match status" value="1"/>
</dbReference>
<evidence type="ECO:0000313" key="3">
    <source>
        <dbReference type="EMBL" id="WNG47141.1"/>
    </source>
</evidence>
<accession>A0ABY9WVB2</accession>
<dbReference type="SUPFAM" id="SSF53300">
    <property type="entry name" value="vWA-like"/>
    <property type="match status" value="1"/>
</dbReference>
<sequence length="421" mass="44649">MRTKLPFLGALVLGAFGGVLATSCQTYDFEPVDPLAISQTTKSRRVVAKVSKPNLMLLVDKSASMTAPVDPSLPACKLSDGKVCGDSEQRPCNTAVCPTRWSELQGAMQDFLKSSGSLARFGLATYPAGNSLNSCDPSSKVEVALPAASVEDVASLEKNAEDVKNAILAIKNSSTTGELVPRGGTPTSESLAFLGKLNEMQTGDRSDFVLLLTDGLPNCNRNFPTPAPSPDCFCTLSASCSAAPQIGCLDANASVTAVQDLRNKEIQTIVIGFGADFDASSESGRRGAETLNQMAVVGGFNRTCARDVDCGTGDTCDTAAGLCKRRFFQASNRAELVSALRDISNQILVQEPCLFAFEDDSERPDSQDLAVVYVDGERLSPGVDWSLTEEGISFAGATCERLKNSTEATPVNVEVRTVQRR</sequence>
<dbReference type="InterPro" id="IPR002035">
    <property type="entry name" value="VWF_A"/>
</dbReference>
<dbReference type="Proteomes" id="UP001611383">
    <property type="component" value="Chromosome"/>
</dbReference>
<dbReference type="PROSITE" id="PS50234">
    <property type="entry name" value="VWFA"/>
    <property type="match status" value="1"/>
</dbReference>
<proteinExistence type="predicted"/>
<evidence type="ECO:0000256" key="1">
    <source>
        <dbReference type="SAM" id="SignalP"/>
    </source>
</evidence>
<dbReference type="PROSITE" id="PS51257">
    <property type="entry name" value="PROKAR_LIPOPROTEIN"/>
    <property type="match status" value="1"/>
</dbReference>
<feature type="signal peptide" evidence="1">
    <location>
        <begin position="1"/>
        <end position="21"/>
    </location>
</feature>
<dbReference type="RefSeq" id="WP_395824446.1">
    <property type="nucleotide sequence ID" value="NZ_CP043494.1"/>
</dbReference>
<gene>
    <name evidence="3" type="primary">cglB</name>
    <name evidence="3" type="ORF">F0U60_25695</name>
</gene>
<dbReference type="Gene3D" id="3.40.50.410">
    <property type="entry name" value="von Willebrand factor, type A domain"/>
    <property type="match status" value="1"/>
</dbReference>
<protein>
    <submittedName>
        <fullName evidence="3">Adventurous gliding motility lipoprotein CglB</fullName>
    </submittedName>
</protein>
<feature type="chain" id="PRO_5045151787" evidence="1">
    <location>
        <begin position="22"/>
        <end position="421"/>
    </location>
</feature>